<keyword evidence="2" id="KW-1185">Reference proteome</keyword>
<dbReference type="Gene3D" id="2.70.40.10">
    <property type="match status" value="1"/>
</dbReference>
<dbReference type="GO" id="GO:0016787">
    <property type="term" value="F:hydrolase activity"/>
    <property type="evidence" value="ECO:0007669"/>
    <property type="project" value="UniProtKB-KW"/>
</dbReference>
<dbReference type="RefSeq" id="YP_009147792.1">
    <property type="nucleotide sequence ID" value="NC_027341.1"/>
</dbReference>
<dbReference type="SUPFAM" id="SSF51283">
    <property type="entry name" value="dUTPase-like"/>
    <property type="match status" value="1"/>
</dbReference>
<dbReference type="Proteomes" id="UP000032686">
    <property type="component" value="Segment"/>
</dbReference>
<evidence type="ECO:0000313" key="1">
    <source>
        <dbReference type="EMBL" id="AIX12638.1"/>
    </source>
</evidence>
<keyword evidence="1" id="KW-0378">Hydrolase</keyword>
<reference evidence="1 2" key="1">
    <citation type="journal article" date="2015" name="Appl. Environ. Microbiol.">
        <title>Lactococcal 949 group phages recognize a carbohydrate receptor on the host cell surface.</title>
        <authorList>
            <person name="Mahony J."/>
            <person name="Randazzo W."/>
            <person name="Neve H."/>
            <person name="Settanni L."/>
            <person name="van Sinderen D."/>
        </authorList>
    </citation>
    <scope>NUCLEOTIDE SEQUENCE [LARGE SCALE GENOMIC DNA]</scope>
    <source>
        <strain evidence="1">WRP3</strain>
    </source>
</reference>
<dbReference type="InterPro" id="IPR036157">
    <property type="entry name" value="dUTPase-like_sf"/>
</dbReference>
<dbReference type="EMBL" id="KM677185">
    <property type="protein sequence ID" value="AIX12638.1"/>
    <property type="molecule type" value="Genomic_DNA"/>
</dbReference>
<evidence type="ECO:0000313" key="2">
    <source>
        <dbReference type="Proteomes" id="UP000032686"/>
    </source>
</evidence>
<organism evidence="1 2">
    <name type="scientific">Lactococcus phage WRP3</name>
    <dbReference type="NCBI Taxonomy" id="1560313"/>
    <lineage>
        <taxon>Viruses</taxon>
        <taxon>Duplodnaviria</taxon>
        <taxon>Heunggongvirae</taxon>
        <taxon>Uroviricota</taxon>
        <taxon>Caudoviricetes</taxon>
        <taxon>Audreyjarvisvirus</taxon>
        <taxon>Audreyjarvisvirus WRP3</taxon>
    </lineage>
</organism>
<dbReference type="OrthoDB" id="6166at10239"/>
<dbReference type="GeneID" id="24722401"/>
<dbReference type="KEGG" id="vg:24722401"/>
<protein>
    <submittedName>
        <fullName evidence="1">Deoxyuridine 5'-triphosphate nucleotidohydrolase</fullName>
    </submittedName>
</protein>
<name>A0A0D3MTD2_9CAUD</name>
<proteinExistence type="predicted"/>
<sequence length="247" mass="27877">MAERRYYKAGEQVWSNKDGAVAIVKSVDTVNKEMTVYLLDEKGKTTTVTRNLWEFDKLRGFNKYEAGTIGFAKFRPTAKIPTKNHFEDAGFDVYLDIPKEHKWKDLSGQEHDSWNNGVLSIHIFKGKPTLLPTGVGVKVSEDYYTDWANERGSTGLQGMATLSGVVDAGYRGEVFLDIAPTYKDIIITNAYQDVKETNDEIFFPITKAVAQMIVRDNLHLREYELSIDDFKDEVTNRGDSKLGASGK</sequence>
<accession>A0A0D3MTD2</accession>
<gene>
    <name evidence="1" type="ORF">WRP3_135</name>
</gene>